<accession>A0A4S4ETP3</accession>
<evidence type="ECO:0000313" key="2">
    <source>
        <dbReference type="Proteomes" id="UP000306102"/>
    </source>
</evidence>
<dbReference type="STRING" id="542762.A0A4S4ETP3"/>
<dbReference type="AlphaFoldDB" id="A0A4S4ETP3"/>
<dbReference type="InterPro" id="IPR045012">
    <property type="entry name" value="NLP"/>
</dbReference>
<organism evidence="1 2">
    <name type="scientific">Camellia sinensis var. sinensis</name>
    <name type="common">China tea</name>
    <dbReference type="NCBI Taxonomy" id="542762"/>
    <lineage>
        <taxon>Eukaryota</taxon>
        <taxon>Viridiplantae</taxon>
        <taxon>Streptophyta</taxon>
        <taxon>Embryophyta</taxon>
        <taxon>Tracheophyta</taxon>
        <taxon>Spermatophyta</taxon>
        <taxon>Magnoliopsida</taxon>
        <taxon>eudicotyledons</taxon>
        <taxon>Gunneridae</taxon>
        <taxon>Pentapetalae</taxon>
        <taxon>asterids</taxon>
        <taxon>Ericales</taxon>
        <taxon>Theaceae</taxon>
        <taxon>Camellia</taxon>
    </lineage>
</organism>
<gene>
    <name evidence="1" type="ORF">TEA_014063</name>
</gene>
<evidence type="ECO:0000313" key="1">
    <source>
        <dbReference type="EMBL" id="THG20260.1"/>
    </source>
</evidence>
<protein>
    <submittedName>
        <fullName evidence="1">Uncharacterized protein</fullName>
    </submittedName>
</protein>
<proteinExistence type="predicted"/>
<dbReference type="Proteomes" id="UP000306102">
    <property type="component" value="Unassembled WGS sequence"/>
</dbReference>
<dbReference type="PANTHER" id="PTHR32002">
    <property type="entry name" value="PROTEIN NLP8"/>
    <property type="match status" value="1"/>
</dbReference>
<comment type="caution">
    <text evidence="1">The sequence shown here is derived from an EMBL/GenBank/DDBJ whole genome shotgun (WGS) entry which is preliminary data.</text>
</comment>
<dbReference type="PANTHER" id="PTHR32002:SF35">
    <property type="entry name" value="PROTEIN NLP6"/>
    <property type="match status" value="1"/>
</dbReference>
<dbReference type="EMBL" id="SDRB02002048">
    <property type="protein sequence ID" value="THG20260.1"/>
    <property type="molecule type" value="Genomic_DNA"/>
</dbReference>
<name>A0A4S4ETP3_CAMSN</name>
<reference evidence="1 2" key="1">
    <citation type="journal article" date="2018" name="Proc. Natl. Acad. Sci. U.S.A.">
        <title>Draft genome sequence of Camellia sinensis var. sinensis provides insights into the evolution of the tea genome and tea quality.</title>
        <authorList>
            <person name="Wei C."/>
            <person name="Yang H."/>
            <person name="Wang S."/>
            <person name="Zhao J."/>
            <person name="Liu C."/>
            <person name="Gao L."/>
            <person name="Xia E."/>
            <person name="Lu Y."/>
            <person name="Tai Y."/>
            <person name="She G."/>
            <person name="Sun J."/>
            <person name="Cao H."/>
            <person name="Tong W."/>
            <person name="Gao Q."/>
            <person name="Li Y."/>
            <person name="Deng W."/>
            <person name="Jiang X."/>
            <person name="Wang W."/>
            <person name="Chen Q."/>
            <person name="Zhang S."/>
            <person name="Li H."/>
            <person name="Wu J."/>
            <person name="Wang P."/>
            <person name="Li P."/>
            <person name="Shi C."/>
            <person name="Zheng F."/>
            <person name="Jian J."/>
            <person name="Huang B."/>
            <person name="Shan D."/>
            <person name="Shi M."/>
            <person name="Fang C."/>
            <person name="Yue Y."/>
            <person name="Li F."/>
            <person name="Li D."/>
            <person name="Wei S."/>
            <person name="Han B."/>
            <person name="Jiang C."/>
            <person name="Yin Y."/>
            <person name="Xia T."/>
            <person name="Zhang Z."/>
            <person name="Bennetzen J.L."/>
            <person name="Zhao S."/>
            <person name="Wan X."/>
        </authorList>
    </citation>
    <scope>NUCLEOTIDE SEQUENCE [LARGE SCALE GENOMIC DNA]</scope>
    <source>
        <strain evidence="2">cv. Shuchazao</strain>
        <tissue evidence="1">Leaf</tissue>
    </source>
</reference>
<sequence length="198" mass="22773">MVGFFVVEKTTVANFLFLRLSLHVQVLIQFWKVIEIGGKRLLTSRHQPFGFNHINEGLCWYRLISLDYEFDVDGVSEEHLGLLGCVFRHQQRESTPNVQYYSCNEYPQRDCAIICNIKQSLAIPFLEPSGRCCIGVLEMVLTTEMTNSIDIWALFFMETSAQSVGPIEIFHAKDMDETLKEIKKMLEVVCSTHYLPLA</sequence>
<dbReference type="GO" id="GO:0003700">
    <property type="term" value="F:DNA-binding transcription factor activity"/>
    <property type="evidence" value="ECO:0007669"/>
    <property type="project" value="InterPro"/>
</dbReference>
<keyword evidence="2" id="KW-1185">Reference proteome</keyword>